<dbReference type="InterPro" id="IPR002130">
    <property type="entry name" value="Cyclophilin-type_PPIase_dom"/>
</dbReference>
<dbReference type="PANTHER" id="PTHR45625">
    <property type="entry name" value="PEPTIDYL-PROLYL CIS-TRANS ISOMERASE-RELATED"/>
    <property type="match status" value="1"/>
</dbReference>
<evidence type="ECO:0000256" key="2">
    <source>
        <dbReference type="SAM" id="Coils"/>
    </source>
</evidence>
<dbReference type="EC" id="5.2.1.8" evidence="5"/>
<dbReference type="GO" id="GO:0003755">
    <property type="term" value="F:peptidyl-prolyl cis-trans isomerase activity"/>
    <property type="evidence" value="ECO:0007669"/>
    <property type="project" value="UniProtKB-EC"/>
</dbReference>
<keyword evidence="3" id="KW-1133">Transmembrane helix</keyword>
<dbReference type="EMBL" id="JAUQUB010000001">
    <property type="protein sequence ID" value="MDO7882041.1"/>
    <property type="molecule type" value="Genomic_DNA"/>
</dbReference>
<dbReference type="SUPFAM" id="SSF50891">
    <property type="entry name" value="Cyclophilin-like"/>
    <property type="match status" value="1"/>
</dbReference>
<feature type="transmembrane region" description="Helical" evidence="3">
    <location>
        <begin position="40"/>
        <end position="61"/>
    </location>
</feature>
<dbReference type="InterPro" id="IPR029000">
    <property type="entry name" value="Cyclophilin-like_dom_sf"/>
</dbReference>
<keyword evidence="2" id="KW-0175">Coiled coil</keyword>
<feature type="domain" description="PPIase cyclophilin-type" evidence="4">
    <location>
        <begin position="107"/>
        <end position="261"/>
    </location>
</feature>
<evidence type="ECO:0000313" key="6">
    <source>
        <dbReference type="Proteomes" id="UP001241072"/>
    </source>
</evidence>
<accession>A0ABT9BQI8</accession>
<keyword evidence="3" id="KW-0812">Transmembrane</keyword>
<name>A0ABT9BQI8_9MICO</name>
<keyword evidence="5" id="KW-0413">Isomerase</keyword>
<evidence type="ECO:0000256" key="3">
    <source>
        <dbReference type="SAM" id="Phobius"/>
    </source>
</evidence>
<organism evidence="5 6">
    <name type="scientific">Antiquaquibacter soli</name>
    <dbReference type="NCBI Taxonomy" id="3064523"/>
    <lineage>
        <taxon>Bacteria</taxon>
        <taxon>Bacillati</taxon>
        <taxon>Actinomycetota</taxon>
        <taxon>Actinomycetes</taxon>
        <taxon>Micrococcales</taxon>
        <taxon>Microbacteriaceae</taxon>
        <taxon>Antiquaquibacter</taxon>
    </lineage>
</organism>
<evidence type="ECO:0000313" key="5">
    <source>
        <dbReference type="EMBL" id="MDO7882041.1"/>
    </source>
</evidence>
<keyword evidence="3" id="KW-0472">Membrane</keyword>
<reference evidence="5 6" key="1">
    <citation type="submission" date="2023-07" db="EMBL/GenBank/DDBJ databases">
        <title>Protaetiibacter sp. nov WY-16 isolated from soil.</title>
        <authorList>
            <person name="Liu B."/>
            <person name="Wan Y."/>
        </authorList>
    </citation>
    <scope>NUCLEOTIDE SEQUENCE [LARGE SCALE GENOMIC DNA]</scope>
    <source>
        <strain evidence="5 6">WY-16</strain>
    </source>
</reference>
<protein>
    <submittedName>
        <fullName evidence="5">Peptidylprolyl isomerase</fullName>
        <ecNumber evidence="5">5.2.1.8</ecNumber>
    </submittedName>
</protein>
<proteinExistence type="predicted"/>
<dbReference type="Proteomes" id="UP001241072">
    <property type="component" value="Unassembled WGS sequence"/>
</dbReference>
<sequence length="262" mass="27097">MAPSKNTEREAREARERLRRYNARQAVHENRLTRRRRDNIIAIIGVVAVAAAATGLQLFYFNGGPGTPTPVPSASETLAPEGQNVGNVPEPGFAEGKTYTGTLVLNGDVTLGVTLDAALAPQAVSSILADSLTGYYVDKTCHRLVTGTAGLIQCGSLDGTGATDPSYSYGPIENAPADGLYPAGTIAMARAGNDAYSNGRQFFIVFQDTTLPADSAGGYTVVGQVTSGLDDLVSKIADAGAVDGASDGAPVVPTTITSFTIQ</sequence>
<dbReference type="InterPro" id="IPR044666">
    <property type="entry name" value="Cyclophilin_A-like"/>
</dbReference>
<dbReference type="Gene3D" id="2.40.100.10">
    <property type="entry name" value="Cyclophilin-like"/>
    <property type="match status" value="1"/>
</dbReference>
<gene>
    <name evidence="5" type="ORF">Q5716_07340</name>
</gene>
<dbReference type="PROSITE" id="PS50072">
    <property type="entry name" value="CSA_PPIASE_2"/>
    <property type="match status" value="1"/>
</dbReference>
<keyword evidence="6" id="KW-1185">Reference proteome</keyword>
<feature type="coiled-coil region" evidence="2">
    <location>
        <begin position="4"/>
        <end position="31"/>
    </location>
</feature>
<dbReference type="RefSeq" id="WP_305002427.1">
    <property type="nucleotide sequence ID" value="NZ_JAUQUB010000001.1"/>
</dbReference>
<evidence type="ECO:0000259" key="4">
    <source>
        <dbReference type="PROSITE" id="PS50072"/>
    </source>
</evidence>
<evidence type="ECO:0000256" key="1">
    <source>
        <dbReference type="ARBA" id="ARBA00002388"/>
    </source>
</evidence>
<comment type="caution">
    <text evidence="5">The sequence shown here is derived from an EMBL/GenBank/DDBJ whole genome shotgun (WGS) entry which is preliminary data.</text>
</comment>
<dbReference type="Pfam" id="PF00160">
    <property type="entry name" value="Pro_isomerase"/>
    <property type="match status" value="1"/>
</dbReference>
<dbReference type="PANTHER" id="PTHR45625:SF3">
    <property type="entry name" value="PEPTIDYL-PROLYL CIS-TRANS ISOMERASE B-RELATED"/>
    <property type="match status" value="1"/>
</dbReference>
<comment type="function">
    <text evidence="1">PPIases accelerate the folding of proteins. It catalyzes the cis-trans isomerization of proline imidic peptide bonds in oligopeptides.</text>
</comment>